<dbReference type="GeneID" id="17110750"/>
<dbReference type="Proteomes" id="UP000016887">
    <property type="component" value="Chromosome"/>
</dbReference>
<gene>
    <name evidence="2" type="ORF">ACAM_1556</name>
</gene>
<dbReference type="EMBL" id="AP012489">
    <property type="protein sequence ID" value="BAN91025.1"/>
    <property type="molecule type" value="Genomic_DNA"/>
</dbReference>
<protein>
    <recommendedName>
        <fullName evidence="1">Calcineurin-like phosphoesterase domain-containing protein</fullName>
    </recommendedName>
</protein>
<reference evidence="2 3" key="1">
    <citation type="journal article" date="2013" name="Appl. Environ. Microbiol.">
        <title>Variation of the Virus-Related Elements within Syntenic Genomes of the Hyperthermophilic Archaeon Aeropyrum.</title>
        <authorList>
            <person name="Daifuku T."/>
            <person name="Yoshida T."/>
            <person name="Kitamura T."/>
            <person name="Kawaichi S."/>
            <person name="Inoue T."/>
            <person name="Nomura K."/>
            <person name="Yoshida Y."/>
            <person name="Kuno S."/>
            <person name="Sako Y."/>
        </authorList>
    </citation>
    <scope>NUCLEOTIDE SEQUENCE [LARGE SCALE GENOMIC DNA]</scope>
    <source>
        <strain evidence="2 3">SY1</strain>
    </source>
</reference>
<dbReference type="AlphaFoldDB" id="U3TG59"/>
<keyword evidence="3" id="KW-1185">Reference proteome</keyword>
<organism evidence="2 3">
    <name type="scientific">Aeropyrum camini SY1 = JCM 12091</name>
    <dbReference type="NCBI Taxonomy" id="1198449"/>
    <lineage>
        <taxon>Archaea</taxon>
        <taxon>Thermoproteota</taxon>
        <taxon>Thermoprotei</taxon>
        <taxon>Desulfurococcales</taxon>
        <taxon>Desulfurococcaceae</taxon>
        <taxon>Aeropyrum</taxon>
    </lineage>
</organism>
<dbReference type="GO" id="GO:0016787">
    <property type="term" value="F:hydrolase activity"/>
    <property type="evidence" value="ECO:0007669"/>
    <property type="project" value="InterPro"/>
</dbReference>
<dbReference type="STRING" id="1198449.ACAM_1556"/>
<dbReference type="InterPro" id="IPR004843">
    <property type="entry name" value="Calcineurin-like_PHP"/>
</dbReference>
<evidence type="ECO:0000313" key="3">
    <source>
        <dbReference type="Proteomes" id="UP000016887"/>
    </source>
</evidence>
<feature type="domain" description="Calcineurin-like phosphoesterase" evidence="1">
    <location>
        <begin position="4"/>
        <end position="199"/>
    </location>
</feature>
<dbReference type="RefSeq" id="WP_022542291.1">
    <property type="nucleotide sequence ID" value="NC_022521.1"/>
</dbReference>
<sequence length="236" mass="26670">MRLVAATGDIHSPRYLNLLSHALKSWSGGEPCMVLLAGDLVERGRAHAFSPAFRLLRERFDSSVFVGVFGNEDWEREEMARLYREVVWLDDSVYTGDCGGSSVAVVGSTGSLDRLTAWQRRNMPWLADVFRRRPRVLEGLVREARREADYVILLTHYGVARATVEGEDPKIHPYLYSSSMERMLSRARPDAAVHAHAHNGRPYAIVHGVPVYNVSLPLVRRIVDVKLGRMRLDAFL</sequence>
<dbReference type="eggNOG" id="arCOG01147">
    <property type="taxonomic scope" value="Archaea"/>
</dbReference>
<dbReference type="CDD" id="cd00838">
    <property type="entry name" value="MPP_superfamily"/>
    <property type="match status" value="1"/>
</dbReference>
<dbReference type="Gene3D" id="3.60.21.10">
    <property type="match status" value="1"/>
</dbReference>
<evidence type="ECO:0000259" key="1">
    <source>
        <dbReference type="Pfam" id="PF00149"/>
    </source>
</evidence>
<dbReference type="Pfam" id="PF00149">
    <property type="entry name" value="Metallophos"/>
    <property type="match status" value="1"/>
</dbReference>
<dbReference type="SUPFAM" id="SSF56300">
    <property type="entry name" value="Metallo-dependent phosphatases"/>
    <property type="match status" value="1"/>
</dbReference>
<evidence type="ECO:0000313" key="2">
    <source>
        <dbReference type="EMBL" id="BAN91025.1"/>
    </source>
</evidence>
<accession>U3TG59</accession>
<dbReference type="KEGG" id="acj:ACAM_1556"/>
<proteinExistence type="predicted"/>
<dbReference type="InterPro" id="IPR029052">
    <property type="entry name" value="Metallo-depent_PP-like"/>
</dbReference>
<name>U3TG59_9CREN</name>